<protein>
    <recommendedName>
        <fullName evidence="4">General secretion pathway protein GspK</fullName>
    </recommendedName>
</protein>
<accession>A0ABT4VVU4</accession>
<dbReference type="EMBL" id="JAPJZH010000035">
    <property type="protein sequence ID" value="MDA4848840.1"/>
    <property type="molecule type" value="Genomic_DNA"/>
</dbReference>
<keyword evidence="1" id="KW-1133">Transmembrane helix</keyword>
<evidence type="ECO:0000313" key="2">
    <source>
        <dbReference type="EMBL" id="MDA4848840.1"/>
    </source>
</evidence>
<dbReference type="RefSeq" id="WP_271092720.1">
    <property type="nucleotide sequence ID" value="NZ_JAPJZH010000035.1"/>
</dbReference>
<organism evidence="2 3">
    <name type="scientific">Hoeflea poritis</name>
    <dbReference type="NCBI Taxonomy" id="2993659"/>
    <lineage>
        <taxon>Bacteria</taxon>
        <taxon>Pseudomonadati</taxon>
        <taxon>Pseudomonadota</taxon>
        <taxon>Alphaproteobacteria</taxon>
        <taxon>Hyphomicrobiales</taxon>
        <taxon>Rhizobiaceae</taxon>
        <taxon>Hoeflea</taxon>
    </lineage>
</organism>
<evidence type="ECO:0008006" key="4">
    <source>
        <dbReference type="Google" id="ProtNLM"/>
    </source>
</evidence>
<feature type="transmembrane region" description="Helical" evidence="1">
    <location>
        <begin position="36"/>
        <end position="57"/>
    </location>
</feature>
<evidence type="ECO:0000256" key="1">
    <source>
        <dbReference type="SAM" id="Phobius"/>
    </source>
</evidence>
<keyword evidence="1" id="KW-0472">Membrane</keyword>
<keyword evidence="1" id="KW-0812">Transmembrane</keyword>
<evidence type="ECO:0000313" key="3">
    <source>
        <dbReference type="Proteomes" id="UP001148313"/>
    </source>
</evidence>
<comment type="caution">
    <text evidence="2">The sequence shown here is derived from an EMBL/GenBank/DDBJ whole genome shotgun (WGS) entry which is preliminary data.</text>
</comment>
<dbReference type="Proteomes" id="UP001148313">
    <property type="component" value="Unassembled WGS sequence"/>
</dbReference>
<gene>
    <name evidence="2" type="ORF">OOZ53_26045</name>
</gene>
<keyword evidence="3" id="KW-1185">Reference proteome</keyword>
<reference evidence="2" key="1">
    <citation type="submission" date="2022-11" db="EMBL/GenBank/DDBJ databases">
        <title>Hoeflea poritis sp. nov., isolated from scleractinian coral Porites lutea.</title>
        <authorList>
            <person name="Zhang G."/>
            <person name="Wei Q."/>
            <person name="Cai L."/>
        </authorList>
    </citation>
    <scope>NUCLEOTIDE SEQUENCE</scope>
    <source>
        <strain evidence="2">E7-10</strain>
    </source>
</reference>
<proteinExistence type="predicted"/>
<sequence length="319" mass="34218">MAGDQFVCTCMKSGAGDMCMRSLCHTSDARVEGFSLVAVLWIVLAIAAVLTPLTLAARTQTVHIAMLHQADRLNYLADGIALILVAQQKTRSTDGEAQQRHSNSTVHRCRDGEVVVMHSLQNHAGLVNLNRASKSTLSAAFAALGKYDSEADLLADRVVDFRSHSSSDPGASTKDFKNGPKRAPFESVAELYDIVGAGDIPLQMLRQTFSVHSNSSVVDLQAAPPQLKKMLTEQNASDAFRAGANAQPSPMTVSVVVRRGTITGQFNGVFAKGSASGGIDRLVENWRYDDLATLDGQSTLGSCSALFGSEFRRILEQFG</sequence>
<name>A0ABT4VVU4_9HYPH</name>